<evidence type="ECO:0000313" key="1">
    <source>
        <dbReference type="EMBL" id="CAG8671093.1"/>
    </source>
</evidence>
<protein>
    <submittedName>
        <fullName evidence="1">3769_t:CDS:1</fullName>
    </submittedName>
</protein>
<organism evidence="1 2">
    <name type="scientific">Cetraspora pellucida</name>
    <dbReference type="NCBI Taxonomy" id="1433469"/>
    <lineage>
        <taxon>Eukaryota</taxon>
        <taxon>Fungi</taxon>
        <taxon>Fungi incertae sedis</taxon>
        <taxon>Mucoromycota</taxon>
        <taxon>Glomeromycotina</taxon>
        <taxon>Glomeromycetes</taxon>
        <taxon>Diversisporales</taxon>
        <taxon>Gigasporaceae</taxon>
        <taxon>Cetraspora</taxon>
    </lineage>
</organism>
<proteinExistence type="predicted"/>
<comment type="caution">
    <text evidence="1">The sequence shown here is derived from an EMBL/GenBank/DDBJ whole genome shotgun (WGS) entry which is preliminary data.</text>
</comment>
<accession>A0ACA9NRF8</accession>
<feature type="non-terminal residue" evidence="1">
    <location>
        <position position="1"/>
    </location>
</feature>
<dbReference type="Proteomes" id="UP000789366">
    <property type="component" value="Unassembled WGS sequence"/>
</dbReference>
<sequence length="51" mass="5606">ALEMEEYSRDKALNEHKASNIPKETPPLGKSDVDLDTIMNGLAALSINHVE</sequence>
<evidence type="ECO:0000313" key="2">
    <source>
        <dbReference type="Proteomes" id="UP000789366"/>
    </source>
</evidence>
<dbReference type="EMBL" id="CAJVPW010016571">
    <property type="protein sequence ID" value="CAG8671093.1"/>
    <property type="molecule type" value="Genomic_DNA"/>
</dbReference>
<gene>
    <name evidence="1" type="ORF">SPELUC_LOCUS9668</name>
</gene>
<name>A0ACA9NRF8_9GLOM</name>
<keyword evidence="2" id="KW-1185">Reference proteome</keyword>
<reference evidence="1" key="1">
    <citation type="submission" date="2021-06" db="EMBL/GenBank/DDBJ databases">
        <authorList>
            <person name="Kallberg Y."/>
            <person name="Tangrot J."/>
            <person name="Rosling A."/>
        </authorList>
    </citation>
    <scope>NUCLEOTIDE SEQUENCE</scope>
    <source>
        <strain evidence="1">28 12/20/2015</strain>
    </source>
</reference>